<proteinExistence type="predicted"/>
<evidence type="ECO:0000256" key="5">
    <source>
        <dbReference type="SAM" id="Phobius"/>
    </source>
</evidence>
<dbReference type="Pfam" id="PF01734">
    <property type="entry name" value="Patatin"/>
    <property type="match status" value="1"/>
</dbReference>
<reference evidence="7 8" key="1">
    <citation type="submission" date="2016-08" db="EMBL/GenBank/DDBJ databases">
        <title>Characterization and recognition of Brachyspira hampsonii sp. nov., a novel intestinal spirochete that is pathogenic to pigs.</title>
        <authorList>
            <person name="Mirajkar N."/>
            <person name="La T."/>
            <person name="Phillips N."/>
            <person name="Hampson D."/>
            <person name="Gebhart C."/>
        </authorList>
    </citation>
    <scope>NUCLEOTIDE SEQUENCE [LARGE SCALE GENOMIC DNA]</scope>
    <source>
        <strain evidence="7 8">P280/1</strain>
    </source>
</reference>
<dbReference type="GO" id="GO:0016787">
    <property type="term" value="F:hydrolase activity"/>
    <property type="evidence" value="ECO:0007669"/>
    <property type="project" value="UniProtKB-UniRule"/>
</dbReference>
<dbReference type="Proteomes" id="UP000095247">
    <property type="component" value="Unassembled WGS sequence"/>
</dbReference>
<evidence type="ECO:0000259" key="6">
    <source>
        <dbReference type="PROSITE" id="PS51635"/>
    </source>
</evidence>
<feature type="domain" description="PNPLA" evidence="6">
    <location>
        <begin position="11"/>
        <end position="216"/>
    </location>
</feature>
<keyword evidence="5" id="KW-0472">Membrane</keyword>
<keyword evidence="1 4" id="KW-0378">Hydrolase</keyword>
<evidence type="ECO:0000256" key="2">
    <source>
        <dbReference type="ARBA" id="ARBA00022963"/>
    </source>
</evidence>
<dbReference type="PANTHER" id="PTHR14226">
    <property type="entry name" value="NEUROPATHY TARGET ESTERASE/SWISS CHEESE D.MELANOGASTER"/>
    <property type="match status" value="1"/>
</dbReference>
<dbReference type="PROSITE" id="PS51635">
    <property type="entry name" value="PNPLA"/>
    <property type="match status" value="1"/>
</dbReference>
<comment type="caution">
    <text evidence="7">The sequence shown here is derived from an EMBL/GenBank/DDBJ whole genome shotgun (WGS) entry which is preliminary data.</text>
</comment>
<dbReference type="PANTHER" id="PTHR14226:SF29">
    <property type="entry name" value="NEUROPATHY TARGET ESTERASE SWS"/>
    <property type="match status" value="1"/>
</dbReference>
<dbReference type="InterPro" id="IPR016035">
    <property type="entry name" value="Acyl_Trfase/lysoPLipase"/>
</dbReference>
<feature type="active site" description="Proton acceptor" evidence="4">
    <location>
        <position position="203"/>
    </location>
</feature>
<dbReference type="InterPro" id="IPR002641">
    <property type="entry name" value="PNPLA_dom"/>
</dbReference>
<keyword evidence="2 4" id="KW-0442">Lipid degradation</keyword>
<evidence type="ECO:0000313" key="7">
    <source>
        <dbReference type="EMBL" id="OEJ13885.1"/>
    </source>
</evidence>
<evidence type="ECO:0000256" key="4">
    <source>
        <dbReference type="PROSITE-ProRule" id="PRU01161"/>
    </source>
</evidence>
<dbReference type="AlphaFoldDB" id="A0A1E5NCK9"/>
<evidence type="ECO:0000313" key="8">
    <source>
        <dbReference type="Proteomes" id="UP000095247"/>
    </source>
</evidence>
<evidence type="ECO:0000256" key="3">
    <source>
        <dbReference type="ARBA" id="ARBA00023098"/>
    </source>
</evidence>
<name>A0A1E5NCK9_9SPIR</name>
<feature type="transmembrane region" description="Helical" evidence="5">
    <location>
        <begin position="38"/>
        <end position="58"/>
    </location>
</feature>
<feature type="short sequence motif" description="GXGXXG" evidence="4">
    <location>
        <begin position="15"/>
        <end position="20"/>
    </location>
</feature>
<dbReference type="RefSeq" id="WP_069727187.1">
    <property type="nucleotide sequence ID" value="NZ_MDCO01000012.1"/>
</dbReference>
<dbReference type="EMBL" id="MDCO01000012">
    <property type="protein sequence ID" value="OEJ13885.1"/>
    <property type="molecule type" value="Genomic_DNA"/>
</dbReference>
<gene>
    <name evidence="7" type="ORF">BFL38_03860</name>
</gene>
<dbReference type="InterPro" id="IPR050301">
    <property type="entry name" value="NTE"/>
</dbReference>
<organism evidence="7 8">
    <name type="scientific">Brachyspira hampsonii</name>
    <dbReference type="NCBI Taxonomy" id="1287055"/>
    <lineage>
        <taxon>Bacteria</taxon>
        <taxon>Pseudomonadati</taxon>
        <taxon>Spirochaetota</taxon>
        <taxon>Spirochaetia</taxon>
        <taxon>Brachyspirales</taxon>
        <taxon>Brachyspiraceae</taxon>
        <taxon>Brachyspira</taxon>
    </lineage>
</organism>
<dbReference type="GO" id="GO:0016042">
    <property type="term" value="P:lipid catabolic process"/>
    <property type="evidence" value="ECO:0007669"/>
    <property type="project" value="UniProtKB-UniRule"/>
</dbReference>
<keyword evidence="5" id="KW-0812">Transmembrane</keyword>
<keyword evidence="3 4" id="KW-0443">Lipid metabolism</keyword>
<feature type="short sequence motif" description="GXSXG" evidence="4">
    <location>
        <begin position="44"/>
        <end position="48"/>
    </location>
</feature>
<sequence>MNKNNNRKIGLVLDGGGAKGAYHIGVFKALKKLNMNKYITAISGASVGALNACLFPIYNLNYQIVENIWLNEVEDKILTLNPNKVINSLFRIRKNYIKNAVNTIISDFLDDDNILLIPFINFLSTSAIFSRDGIIEIMDKYLHEETIKKINIYVSCTNIDNLKPYYFKLNNYSLKTIKKILLASSAIPAVFPPENIKGALYIDGGISDNSPITALKNYKFTDIIVVHLTSNSNSNNLKNKLDNNINVYELYPKKDLGNFFDGTLNFSSNFIKKCMHQGYIDALTLLK</sequence>
<keyword evidence="5" id="KW-1133">Transmembrane helix</keyword>
<protein>
    <recommendedName>
        <fullName evidence="6">PNPLA domain-containing protein</fullName>
    </recommendedName>
</protein>
<evidence type="ECO:0000256" key="1">
    <source>
        <dbReference type="ARBA" id="ARBA00022801"/>
    </source>
</evidence>
<feature type="short sequence motif" description="DGA/G" evidence="4">
    <location>
        <begin position="203"/>
        <end position="205"/>
    </location>
</feature>
<dbReference type="SUPFAM" id="SSF52151">
    <property type="entry name" value="FabD/lysophospholipase-like"/>
    <property type="match status" value="1"/>
</dbReference>
<accession>A0A1E5NCK9</accession>
<feature type="active site" description="Nucleophile" evidence="4">
    <location>
        <position position="46"/>
    </location>
</feature>
<dbReference type="Gene3D" id="3.40.1090.10">
    <property type="entry name" value="Cytosolic phospholipase A2 catalytic domain"/>
    <property type="match status" value="2"/>
</dbReference>